<proteinExistence type="predicted"/>
<reference evidence="4" key="1">
    <citation type="journal article" date="2020" name="Nat. Commun.">
        <title>Genome assembly of wild tea tree DASZ reveals pedigree and selection history of tea varieties.</title>
        <authorList>
            <person name="Zhang W."/>
            <person name="Zhang Y."/>
            <person name="Qiu H."/>
            <person name="Guo Y."/>
            <person name="Wan H."/>
            <person name="Zhang X."/>
            <person name="Scossa F."/>
            <person name="Alseekh S."/>
            <person name="Zhang Q."/>
            <person name="Wang P."/>
            <person name="Xu L."/>
            <person name="Schmidt M.H."/>
            <person name="Jia X."/>
            <person name="Li D."/>
            <person name="Zhu A."/>
            <person name="Guo F."/>
            <person name="Chen W."/>
            <person name="Ni D."/>
            <person name="Usadel B."/>
            <person name="Fernie A.R."/>
            <person name="Wen W."/>
        </authorList>
    </citation>
    <scope>NUCLEOTIDE SEQUENCE [LARGE SCALE GENOMIC DNA]</scope>
    <source>
        <strain evidence="4">cv. G240</strain>
    </source>
</reference>
<evidence type="ECO:0000313" key="3">
    <source>
        <dbReference type="EMBL" id="KAF5932157.1"/>
    </source>
</evidence>
<dbReference type="EMBL" id="JACBKZ010000014">
    <property type="protein sequence ID" value="KAF5932157.1"/>
    <property type="molecule type" value="Genomic_DNA"/>
</dbReference>
<gene>
    <name evidence="3" type="ORF">HYC85_028328</name>
</gene>
<protein>
    <recommendedName>
        <fullName evidence="2">DC1 domain-containing protein</fullName>
    </recommendedName>
</protein>
<dbReference type="SUPFAM" id="SSF57889">
    <property type="entry name" value="Cysteine-rich domain"/>
    <property type="match status" value="2"/>
</dbReference>
<keyword evidence="4" id="KW-1185">Reference proteome</keyword>
<name>A0A7J7FVM3_CAMSI</name>
<evidence type="ECO:0000259" key="2">
    <source>
        <dbReference type="Pfam" id="PF03107"/>
    </source>
</evidence>
<keyword evidence="1" id="KW-0677">Repeat</keyword>
<dbReference type="InterPro" id="IPR053192">
    <property type="entry name" value="Vacuole_Formation_Reg"/>
</dbReference>
<dbReference type="AlphaFoldDB" id="A0A7J7FVM3"/>
<dbReference type="Pfam" id="PF03107">
    <property type="entry name" value="C1_2"/>
    <property type="match status" value="1"/>
</dbReference>
<dbReference type="PROSITE" id="PS51257">
    <property type="entry name" value="PROKAR_LIPOPROTEIN"/>
    <property type="match status" value="1"/>
</dbReference>
<dbReference type="InterPro" id="IPR046349">
    <property type="entry name" value="C1-like_sf"/>
</dbReference>
<dbReference type="Proteomes" id="UP000593564">
    <property type="component" value="Unassembled WGS sequence"/>
</dbReference>
<dbReference type="InterPro" id="IPR004146">
    <property type="entry name" value="DC1"/>
</dbReference>
<dbReference type="PANTHER" id="PTHR32410">
    <property type="entry name" value="CYSTEINE/HISTIDINE-RICH C1 DOMAIN FAMILY PROTEIN"/>
    <property type="match status" value="1"/>
</dbReference>
<evidence type="ECO:0000313" key="4">
    <source>
        <dbReference type="Proteomes" id="UP000593564"/>
    </source>
</evidence>
<comment type="caution">
    <text evidence="3">The sequence shown here is derived from an EMBL/GenBank/DDBJ whole genome shotgun (WGS) entry which is preliminary data.</text>
</comment>
<reference evidence="3 4" key="2">
    <citation type="submission" date="2020-07" db="EMBL/GenBank/DDBJ databases">
        <title>Genome assembly of wild tea tree DASZ reveals pedigree and selection history of tea varieties.</title>
        <authorList>
            <person name="Zhang W."/>
        </authorList>
    </citation>
    <scope>NUCLEOTIDE SEQUENCE [LARGE SCALE GENOMIC DNA]</scope>
    <source>
        <strain evidence="4">cv. G240</strain>
        <tissue evidence="3">Leaf</tissue>
    </source>
</reference>
<accession>A0A7J7FVM3</accession>
<sequence length="195" mass="22502">MPRKIKHAFHQKHTLSLVNNGSASCYGPCEGCFSDLFYNDFAFECSHCKFNLYFRCAFSKPTTVMSKIHDHPLAFFNKPINMLNSNTCGQRCHSPLFRCAWCKLNLHVHCISPLPPTVKARHRHPLTLTNSPIKDHPDEDDKAEFCCDACEERRELAQPNYYCRECHHVAHPHCVAFEMTYLMTGFPQRSHPSCL</sequence>
<evidence type="ECO:0000256" key="1">
    <source>
        <dbReference type="ARBA" id="ARBA00022737"/>
    </source>
</evidence>
<dbReference type="PANTHER" id="PTHR32410:SF216">
    <property type="entry name" value="PHORBOL-ESTER_DAG-TYPE DOMAIN-CONTAINING PROTEIN"/>
    <property type="match status" value="1"/>
</dbReference>
<organism evidence="3 4">
    <name type="scientific">Camellia sinensis</name>
    <name type="common">Tea plant</name>
    <name type="synonym">Thea sinensis</name>
    <dbReference type="NCBI Taxonomy" id="4442"/>
    <lineage>
        <taxon>Eukaryota</taxon>
        <taxon>Viridiplantae</taxon>
        <taxon>Streptophyta</taxon>
        <taxon>Embryophyta</taxon>
        <taxon>Tracheophyta</taxon>
        <taxon>Spermatophyta</taxon>
        <taxon>Magnoliopsida</taxon>
        <taxon>eudicotyledons</taxon>
        <taxon>Gunneridae</taxon>
        <taxon>Pentapetalae</taxon>
        <taxon>asterids</taxon>
        <taxon>Ericales</taxon>
        <taxon>Theaceae</taxon>
        <taxon>Camellia</taxon>
    </lineage>
</organism>
<feature type="domain" description="DC1" evidence="2">
    <location>
        <begin position="121"/>
        <end position="175"/>
    </location>
</feature>